<dbReference type="PROSITE" id="PS00010">
    <property type="entry name" value="ASX_HYDROXYL"/>
    <property type="match status" value="5"/>
</dbReference>
<dbReference type="InterPro" id="IPR001881">
    <property type="entry name" value="EGF-like_Ca-bd_dom"/>
</dbReference>
<name>A0AAD9MX19_RIDPI</name>
<dbReference type="InterPro" id="IPR018097">
    <property type="entry name" value="EGF_Ca-bd_CS"/>
</dbReference>
<feature type="disulfide bond" evidence="6">
    <location>
        <begin position="98"/>
        <end position="107"/>
    </location>
</feature>
<dbReference type="GO" id="GO:0005509">
    <property type="term" value="F:calcium ion binding"/>
    <property type="evidence" value="ECO:0007669"/>
    <property type="project" value="InterPro"/>
</dbReference>
<dbReference type="PANTHER" id="PTHR12916:SF9">
    <property type="entry name" value="NEUROGENIC LOCUS NOTCH HOMOLOG PROTEIN 1-RELATED"/>
    <property type="match status" value="1"/>
</dbReference>
<dbReference type="SUPFAM" id="SSF57196">
    <property type="entry name" value="EGF/Laminin"/>
    <property type="match status" value="3"/>
</dbReference>
<dbReference type="PROSITE" id="PS50856">
    <property type="entry name" value="AMOP"/>
    <property type="match status" value="1"/>
</dbReference>
<dbReference type="GO" id="GO:0007219">
    <property type="term" value="P:Notch signaling pathway"/>
    <property type="evidence" value="ECO:0007669"/>
    <property type="project" value="TreeGrafter"/>
</dbReference>
<evidence type="ECO:0000313" key="10">
    <source>
        <dbReference type="EMBL" id="KAK2148615.1"/>
    </source>
</evidence>
<dbReference type="GO" id="GO:0005112">
    <property type="term" value="F:Notch binding"/>
    <property type="evidence" value="ECO:0007669"/>
    <property type="project" value="TreeGrafter"/>
</dbReference>
<dbReference type="GO" id="GO:0071944">
    <property type="term" value="C:cell periphery"/>
    <property type="evidence" value="ECO:0007669"/>
    <property type="project" value="UniProtKB-ARBA"/>
</dbReference>
<feature type="signal peptide" evidence="7">
    <location>
        <begin position="1"/>
        <end position="22"/>
    </location>
</feature>
<feature type="domain" description="EGF-like" evidence="8">
    <location>
        <begin position="34"/>
        <end position="70"/>
    </location>
</feature>
<evidence type="ECO:0000259" key="9">
    <source>
        <dbReference type="PROSITE" id="PS50856"/>
    </source>
</evidence>
<feature type="domain" description="AMOP" evidence="9">
    <location>
        <begin position="526"/>
        <end position="644"/>
    </location>
</feature>
<dbReference type="PRINTS" id="PR00010">
    <property type="entry name" value="EGFBLOOD"/>
</dbReference>
<comment type="caution">
    <text evidence="10">The sequence shown here is derived from an EMBL/GenBank/DDBJ whole genome shotgun (WGS) entry which is preliminary data.</text>
</comment>
<dbReference type="CDD" id="cd00054">
    <property type="entry name" value="EGF_CA"/>
    <property type="match status" value="6"/>
</dbReference>
<dbReference type="Gene3D" id="2.10.25.10">
    <property type="entry name" value="Laminin"/>
    <property type="match status" value="6"/>
</dbReference>
<comment type="caution">
    <text evidence="6">Lacks conserved residue(s) required for the propagation of feature annotation.</text>
</comment>
<dbReference type="GO" id="GO:0007160">
    <property type="term" value="P:cell-matrix adhesion"/>
    <property type="evidence" value="ECO:0007669"/>
    <property type="project" value="InterPro"/>
</dbReference>
<feature type="domain" description="EGF-like" evidence="8">
    <location>
        <begin position="148"/>
        <end position="184"/>
    </location>
</feature>
<accession>A0AAD9MX19</accession>
<dbReference type="PROSITE" id="PS50026">
    <property type="entry name" value="EGF_3"/>
    <property type="match status" value="6"/>
</dbReference>
<dbReference type="FunFam" id="2.10.25.10:FF:000123">
    <property type="entry name" value="Crumbs homolog 1 (Drosophila)"/>
    <property type="match status" value="3"/>
</dbReference>
<dbReference type="Pfam" id="PF06119">
    <property type="entry name" value="NIDO"/>
    <property type="match status" value="1"/>
</dbReference>
<feature type="non-terminal residue" evidence="10">
    <location>
        <position position="1"/>
    </location>
</feature>
<dbReference type="AlphaFoldDB" id="A0AAD9MX19"/>
<feature type="disulfide bond" evidence="6">
    <location>
        <begin position="136"/>
        <end position="145"/>
    </location>
</feature>
<feature type="disulfide bond" evidence="6">
    <location>
        <begin position="174"/>
        <end position="183"/>
    </location>
</feature>
<dbReference type="PROSITE" id="PS00022">
    <property type="entry name" value="EGF_1"/>
    <property type="match status" value="5"/>
</dbReference>
<dbReference type="Proteomes" id="UP001209878">
    <property type="component" value="Unassembled WGS sequence"/>
</dbReference>
<feature type="domain" description="EGF-like" evidence="8">
    <location>
        <begin position="186"/>
        <end position="222"/>
    </location>
</feature>
<dbReference type="InterPro" id="IPR000742">
    <property type="entry name" value="EGF"/>
</dbReference>
<sequence length="644" mass="73786">MTLCHVVQWFLLAIVCANCVFAGEEVVEEDSGSGPIGCESDPCMNGALCNDTEDGYTCTCMPGYTGEVCETDIDECESNPCENGATCNDDVNSYSCTCVAGYTGYNCDTEINYCEIDPCQNGATCERGIGSYTCKCEAGFTGHNCETDIDECESNPCENGATCNDDVNSYSCTCVAGYTGYNCDSDIDECATKPCQNGATCIDRINSYSCTCATGYTGYDCETDIDECASSPCENGGKCEDNIGYFNCKCVFDLYKGTVCQDAIRYNYYQYGDRDRQGDHQLGYDASYYCDWTGKSCSSDFLRVPKIQIFNGQYIRMKIYTNGYVTFGLNFESRYPDRLDKNMLGYAKRKTANKQGFAMLAPLWTDSNARHGQVYYHIYDLTQPGSTPTDKARVQHAIDHARDDVIENGGVSVTDVTWVMVITWSGMLPRMYYSSWYESPNTFQLVIAYDPSRYQTFAMYHYMDMGWDNEYMLRRSMIGYFSYKYTQEESLELAPSMKQTAFRMQYRRGNTGEYGRYMFTVASGSHEVNYDQKCLNWFAGEMNWLWNLRFFLSWTLPCPCDWRLADMDSRWRFDWRLYYRTNYEKICFYERIPWWFSSQECCYNYGGSLITTTDGRGSHVSLVHRNWHVEHEVYDVQPKEWCCE</sequence>
<dbReference type="InterPro" id="IPR005533">
    <property type="entry name" value="AMOP_dom"/>
</dbReference>
<feature type="domain" description="EGF-like" evidence="8">
    <location>
        <begin position="224"/>
        <end position="261"/>
    </location>
</feature>
<dbReference type="SMART" id="SM00179">
    <property type="entry name" value="EGF_CA"/>
    <property type="match status" value="6"/>
</dbReference>
<evidence type="ECO:0000256" key="6">
    <source>
        <dbReference type="PROSITE-ProRule" id="PRU00076"/>
    </source>
</evidence>
<dbReference type="InterPro" id="IPR009030">
    <property type="entry name" value="Growth_fac_rcpt_cys_sf"/>
</dbReference>
<evidence type="ECO:0000256" key="7">
    <source>
        <dbReference type="SAM" id="SignalP"/>
    </source>
</evidence>
<feature type="disulfide bond" evidence="6">
    <location>
        <begin position="60"/>
        <end position="69"/>
    </location>
</feature>
<dbReference type="PANTHER" id="PTHR12916">
    <property type="entry name" value="CYTOCHROME C OXIDASE POLYPEPTIDE VIC-2"/>
    <property type="match status" value="1"/>
</dbReference>
<feature type="chain" id="PRO_5042024965" evidence="7">
    <location>
        <begin position="23"/>
        <end position="644"/>
    </location>
</feature>
<evidence type="ECO:0000256" key="1">
    <source>
        <dbReference type="ARBA" id="ARBA00022536"/>
    </source>
</evidence>
<dbReference type="SUPFAM" id="SSF57184">
    <property type="entry name" value="Growth factor receptor domain"/>
    <property type="match status" value="1"/>
</dbReference>
<keyword evidence="5" id="KW-0325">Glycoprotein</keyword>
<organism evidence="10 11">
    <name type="scientific">Ridgeia piscesae</name>
    <name type="common">Tubeworm</name>
    <dbReference type="NCBI Taxonomy" id="27915"/>
    <lineage>
        <taxon>Eukaryota</taxon>
        <taxon>Metazoa</taxon>
        <taxon>Spiralia</taxon>
        <taxon>Lophotrochozoa</taxon>
        <taxon>Annelida</taxon>
        <taxon>Polychaeta</taxon>
        <taxon>Sedentaria</taxon>
        <taxon>Canalipalpata</taxon>
        <taxon>Sabellida</taxon>
        <taxon>Siboglinidae</taxon>
        <taxon>Ridgeia</taxon>
    </lineage>
</organism>
<evidence type="ECO:0000256" key="5">
    <source>
        <dbReference type="ARBA" id="ARBA00023180"/>
    </source>
</evidence>
<dbReference type="InterPro" id="IPR049883">
    <property type="entry name" value="NOTCH1_EGF-like"/>
</dbReference>
<reference evidence="10" key="1">
    <citation type="journal article" date="2023" name="Mol. Biol. Evol.">
        <title>Third-Generation Sequencing Reveals the Adaptive Role of the Epigenome in Three Deep-Sea Polychaetes.</title>
        <authorList>
            <person name="Perez M."/>
            <person name="Aroh O."/>
            <person name="Sun Y."/>
            <person name="Lan Y."/>
            <person name="Juniper S.K."/>
            <person name="Young C.R."/>
            <person name="Angers B."/>
            <person name="Qian P.Y."/>
        </authorList>
    </citation>
    <scope>NUCLEOTIDE SEQUENCE</scope>
    <source>
        <strain evidence="10">R07B-5</strain>
    </source>
</reference>
<evidence type="ECO:0000313" key="11">
    <source>
        <dbReference type="Proteomes" id="UP001209878"/>
    </source>
</evidence>
<keyword evidence="1 6" id="KW-0245">EGF-like domain</keyword>
<dbReference type="EMBL" id="JAODUO010003160">
    <property type="protein sequence ID" value="KAK2148615.1"/>
    <property type="molecule type" value="Genomic_DNA"/>
</dbReference>
<dbReference type="InterPro" id="IPR003886">
    <property type="entry name" value="NIDO_dom"/>
</dbReference>
<evidence type="ECO:0000256" key="2">
    <source>
        <dbReference type="ARBA" id="ARBA00022729"/>
    </source>
</evidence>
<evidence type="ECO:0000259" key="8">
    <source>
        <dbReference type="PROSITE" id="PS50026"/>
    </source>
</evidence>
<dbReference type="FunFam" id="2.10.25.10:FF:000185">
    <property type="entry name" value="basement membrane-specific heparan sulfate proteoglycan core protein-like"/>
    <property type="match status" value="1"/>
</dbReference>
<feature type="domain" description="EGF-like" evidence="8">
    <location>
        <begin position="72"/>
        <end position="108"/>
    </location>
</feature>
<evidence type="ECO:0000256" key="4">
    <source>
        <dbReference type="ARBA" id="ARBA00023157"/>
    </source>
</evidence>
<dbReference type="PROSITE" id="PS01187">
    <property type="entry name" value="EGF_CA"/>
    <property type="match status" value="2"/>
</dbReference>
<dbReference type="InterPro" id="IPR000152">
    <property type="entry name" value="EGF-type_Asp/Asn_hydroxyl_site"/>
</dbReference>
<keyword evidence="4 6" id="KW-1015">Disulfide bond</keyword>
<dbReference type="PROSITE" id="PS01186">
    <property type="entry name" value="EGF_2"/>
    <property type="match status" value="5"/>
</dbReference>
<dbReference type="FunFam" id="2.10.25.10:FF:000472">
    <property type="entry name" value="Uncharacterized protein, isoform A"/>
    <property type="match status" value="1"/>
</dbReference>
<dbReference type="SMART" id="SM00181">
    <property type="entry name" value="EGF"/>
    <property type="match status" value="6"/>
</dbReference>
<feature type="disulfide bond" evidence="6">
    <location>
        <begin position="212"/>
        <end position="221"/>
    </location>
</feature>
<feature type="domain" description="EGF-like" evidence="8">
    <location>
        <begin position="110"/>
        <end position="146"/>
    </location>
</feature>
<keyword evidence="3" id="KW-0677">Repeat</keyword>
<dbReference type="Pfam" id="PF07645">
    <property type="entry name" value="EGF_CA"/>
    <property type="match status" value="1"/>
</dbReference>
<protein>
    <submittedName>
        <fullName evidence="10">Uncharacterized protein</fullName>
    </submittedName>
</protein>
<dbReference type="Pfam" id="PF00008">
    <property type="entry name" value="EGF"/>
    <property type="match status" value="5"/>
</dbReference>
<evidence type="ECO:0000256" key="3">
    <source>
        <dbReference type="ARBA" id="ARBA00022737"/>
    </source>
</evidence>
<gene>
    <name evidence="10" type="ORF">NP493_3178g00000</name>
</gene>
<keyword evidence="11" id="KW-1185">Reference proteome</keyword>
<proteinExistence type="predicted"/>
<keyword evidence="2 7" id="KW-0732">Signal</keyword>